<evidence type="ECO:0000313" key="5">
    <source>
        <dbReference type="Proteomes" id="UP000054558"/>
    </source>
</evidence>
<dbReference type="PROSITE" id="PS51820">
    <property type="entry name" value="PA14"/>
    <property type="match status" value="1"/>
</dbReference>
<feature type="domain" description="Peptidase S74" evidence="2">
    <location>
        <begin position="1823"/>
        <end position="1932"/>
    </location>
</feature>
<organism evidence="4 5">
    <name type="scientific">Klebsormidium nitens</name>
    <name type="common">Green alga</name>
    <name type="synonym">Ulothrix nitens</name>
    <dbReference type="NCBI Taxonomy" id="105231"/>
    <lineage>
        <taxon>Eukaryota</taxon>
        <taxon>Viridiplantae</taxon>
        <taxon>Streptophyta</taxon>
        <taxon>Klebsormidiophyceae</taxon>
        <taxon>Klebsormidiales</taxon>
        <taxon>Klebsormidiaceae</taxon>
        <taxon>Klebsormidium</taxon>
    </lineage>
</organism>
<evidence type="ECO:0008006" key="6">
    <source>
        <dbReference type="Google" id="ProtNLM"/>
    </source>
</evidence>
<dbReference type="Pfam" id="PF13884">
    <property type="entry name" value="Peptidase_S74"/>
    <property type="match status" value="1"/>
</dbReference>
<keyword evidence="5" id="KW-1185">Reference proteome</keyword>
<dbReference type="Gene3D" id="3.90.182.10">
    <property type="entry name" value="Toxin - Anthrax Protective Antigen,domain 1"/>
    <property type="match status" value="1"/>
</dbReference>
<dbReference type="SUPFAM" id="SSF56988">
    <property type="entry name" value="Anthrax protective antigen"/>
    <property type="match status" value="1"/>
</dbReference>
<dbReference type="OrthoDB" id="27041at2759"/>
<accession>A0A1Y1IG67</accession>
<feature type="coiled-coil region" evidence="1">
    <location>
        <begin position="1907"/>
        <end position="1945"/>
    </location>
</feature>
<dbReference type="EMBL" id="DF237517">
    <property type="protein sequence ID" value="GAQ89845.1"/>
    <property type="molecule type" value="Genomic_DNA"/>
</dbReference>
<evidence type="ECO:0000256" key="1">
    <source>
        <dbReference type="SAM" id="Coils"/>
    </source>
</evidence>
<dbReference type="Proteomes" id="UP000054558">
    <property type="component" value="Unassembled WGS sequence"/>
</dbReference>
<gene>
    <name evidence="4" type="ORF">KFL_005680140</name>
</gene>
<evidence type="ECO:0000259" key="3">
    <source>
        <dbReference type="PROSITE" id="PS51820"/>
    </source>
</evidence>
<sequence>MSFNLFANTLTANGLTVPSGTVSLPAGSVSAASLSGVLASSNIPNLSASNLTSGVFSVGSFGSSVTPNATNAYTLGTSSNQWSNVFASTGNFSSNLSVAGLLTASNGLTVSAGSVSLPNGSITASSFGSIPASQITSGTFSVGSFGSTNISTTGTLGAGASTLGALTCTTISTGNSNITVESGSITSGQHNPTTSATYDLGASGTTWRNAYLSGTITASNFVGLQRKFWNAGALGIQSIAANSYFKLATLLDSSDTGSGQGLRIVGQLGGFGNSQTATVDCTIVSRGNFYVKGTIQGFISGAKQRADIVVYMETNGQYSVYYYNPAQFSVWDLSVEGGFGTTLYEPTSTAITAPTGTLVTSSVLSILTTSSEFSSGTVTTSFNNFSFSNSASSGNPVWNLIGSSNSGSILSGSITSGQLNPSATATYDLGASGTAWRSAYLSSNITVGGAITGSNGLTISGGTVSLPSGSISASSVGNLPASQITSGTFSVGSFGSTNISTTGTLGAGASTLGALTCTTMSTGNSNITVGSGSITSGQHNPTTSATYDLGASATAWRSAYLSSNLSVGGAITGSNALTVSGTGTFSSNVSITGPAAVAGLLTASNGLTVSAGSVSLPSASISAFAIGSLPASQITSGAFSVGTHAVNVSASNASSTQFGLISGATTNTAQFGLAGGTGAYSTDAATGDAILRAYAGNLLLQSGVGASAICINSTSNYVGIGTKSPQYQLDVAGTVNSSGAFNAATTGGLIASVINIVSGTARSMGSFILTKTLTGGAGPLDTANVHSYASLSNIFSGLNAFYNLNISGYINIPAAATYTFSSVGVDDNIRVFIDGSLVLGQTGYTAGTVSQSTTFASAGWKNILIAYQNSGGGGQQFKLQWAQTTGTTFAATDIPGSNLAYDQTQPKPSALGGPCFMDWYNNRLGIGTVSPANMLHVSGGTAQFDNGITVAGTVSFPNSSIAAAATTGTFAASQIPNLNASNINSGTFSIGAFGSTNLVTTGTLSTAAATFSGTTTCSSNLVVVSGLTSSNGLTVSAGTISLPAGSIAAASTTGTFTASQIPSLDASKINSGAFSVGGFGTTAITCGAITTSNSNINAGTGQLTANTVTMGSGSNLSVKAAQVSLYSGADPNMGVKLWTNNYDGTGYGGSNEGGLASWWGISLRCTWDSTERHMFDTRTGNANFLGSLTVGTSGTGSSTLNVTGSAAISGALSAGACTFTGTTSHTGTATFSSNVNVSTSIATPILWATSNSGVNGFLQCTFGSTGFIQYSDGGTYYQLMTNPGDSTGQFNSLRPYQVALSTGNVSMANGQVNVTHSTGAISCGPVTAASLRGTYLALPRRFWNAISMGATGLVNASNAYYKLASLGNYSSGGTAGGVRITGHIGGYTSGQVATIDVTLVSRGGLSINGSLTGPYATARSYCNIALYTTNSGTTFDIYVVNRQNFCIWDLCVECDQQQNTLYEPSTTSNTAAPSGTLVTVDVLSYLNNVTDTTTMNAPITSLGGYTWSTGSNVWTVSGSSNSGSISCGSISSSGSVMCAGLTSSAGLGVTSPAVVSIGNMVTFLASSLAAGNYLLADFGTALSANNCGYVGFNNTAGAGSSSNYASFGMYGYSVGTQTFNACGNGNFGLYTTSPQYHLDINGSARVQTNLLVTGTIGSSSARTGNVWINQANTGAISANGNTCDFGTITPTTVGGSGYCLGTSALPWVDLYTSGKHYSTGACGMTANSTTAFTPAAPFHMFATPNTDDNTLILGASSAGAGIVLDDVVNAKWKLTTGGFCLNFFQQSSGTASQYTTSFFTKRVYFDNGGVIHAQSTAIAAMSSDKRVKTNIRPVTGALDRICGMTGRVFDYKFPEAHNGDKGVTGFIAQEIDEAFPELSCAGTAQCKEEEELCPDGVKSYGIGDAFHANMVEAVKELRAQKDREIKELKDMVASLVVQGADLENRLGIGESLVKVWSSEEAFPILIDEAAEFLKYETRVGAICKLTALALEEGRDYVRRAGRNSEEVTAANTAARGA</sequence>
<dbReference type="InterPro" id="IPR037524">
    <property type="entry name" value="PA14/GLEYA"/>
</dbReference>
<dbReference type="SMART" id="SM00758">
    <property type="entry name" value="PA14"/>
    <property type="match status" value="1"/>
</dbReference>
<evidence type="ECO:0000313" key="4">
    <source>
        <dbReference type="EMBL" id="GAQ89845.1"/>
    </source>
</evidence>
<dbReference type="InterPro" id="IPR011658">
    <property type="entry name" value="PA14_dom"/>
</dbReference>
<name>A0A1Y1IG67_KLENI</name>
<evidence type="ECO:0000259" key="2">
    <source>
        <dbReference type="PROSITE" id="PS51688"/>
    </source>
</evidence>
<keyword evidence="1" id="KW-0175">Coiled coil</keyword>
<protein>
    <recommendedName>
        <fullName evidence="6">Peptidase S74 domain-containing protein</fullName>
    </recommendedName>
</protein>
<dbReference type="OMA" id="MTNVNYG"/>
<dbReference type="PROSITE" id="PS51688">
    <property type="entry name" value="ICA"/>
    <property type="match status" value="1"/>
</dbReference>
<feature type="domain" description="PA14" evidence="3">
    <location>
        <begin position="744"/>
        <end position="898"/>
    </location>
</feature>
<dbReference type="Pfam" id="PF07691">
    <property type="entry name" value="PA14"/>
    <property type="match status" value="1"/>
</dbReference>
<reference evidence="4 5" key="1">
    <citation type="journal article" date="2014" name="Nat. Commun.">
        <title>Klebsormidium flaccidum genome reveals primary factors for plant terrestrial adaptation.</title>
        <authorList>
            <person name="Hori K."/>
            <person name="Maruyama F."/>
            <person name="Fujisawa T."/>
            <person name="Togashi T."/>
            <person name="Yamamoto N."/>
            <person name="Seo M."/>
            <person name="Sato S."/>
            <person name="Yamada T."/>
            <person name="Mori H."/>
            <person name="Tajima N."/>
            <person name="Moriyama T."/>
            <person name="Ikeuchi M."/>
            <person name="Watanabe M."/>
            <person name="Wada H."/>
            <person name="Kobayashi K."/>
            <person name="Saito M."/>
            <person name="Masuda T."/>
            <person name="Sasaki-Sekimoto Y."/>
            <person name="Mashiguchi K."/>
            <person name="Awai K."/>
            <person name="Shimojima M."/>
            <person name="Masuda S."/>
            <person name="Iwai M."/>
            <person name="Nobusawa T."/>
            <person name="Narise T."/>
            <person name="Kondo S."/>
            <person name="Saito H."/>
            <person name="Sato R."/>
            <person name="Murakawa M."/>
            <person name="Ihara Y."/>
            <person name="Oshima-Yamada Y."/>
            <person name="Ohtaka K."/>
            <person name="Satoh M."/>
            <person name="Sonobe K."/>
            <person name="Ishii M."/>
            <person name="Ohtani R."/>
            <person name="Kanamori-Sato M."/>
            <person name="Honoki R."/>
            <person name="Miyazaki D."/>
            <person name="Mochizuki H."/>
            <person name="Umetsu J."/>
            <person name="Higashi K."/>
            <person name="Shibata D."/>
            <person name="Kamiya Y."/>
            <person name="Sato N."/>
            <person name="Nakamura Y."/>
            <person name="Tabata S."/>
            <person name="Ida S."/>
            <person name="Kurokawa K."/>
            <person name="Ohta H."/>
        </authorList>
    </citation>
    <scope>NUCLEOTIDE SEQUENCE [LARGE SCALE GENOMIC DNA]</scope>
    <source>
        <strain evidence="4 5">NIES-2285</strain>
    </source>
</reference>
<proteinExistence type="predicted"/>
<dbReference type="InterPro" id="IPR030392">
    <property type="entry name" value="S74_ICA"/>
</dbReference>